<dbReference type="Proteomes" id="UP000663720">
    <property type="component" value="Chromosome"/>
</dbReference>
<sequence length="297" mass="33005">MNLKKSSKTSSGLKKAGTRILNAVIHGIFPPICVLCKNFFHPPGDNDCLSGSFDQMIPPGTSPENISYDAVMSQFLCPECCSKSCLPVKSPVCSKCGIMFKSREGGDHMCGRCIKSPPGFGIARSFGIYDGLFKEVIHAFKYRRKIQLGKPLGILLFCTFIKHWDPKDADIILPVPLHLKKLRQRTFNQTFLLIKDWHKIAEKLNTDISGIEIKRGILKKIRHTDPLAGMNTKERMTNVKNSFLVRSPLKIKDKRIILVDDVLTTGATAGECIKVLMDSGAGSVDILTLGRTMKKKI</sequence>
<dbReference type="InterPro" id="IPR000836">
    <property type="entry name" value="PRTase_dom"/>
</dbReference>
<dbReference type="InterPro" id="IPR029057">
    <property type="entry name" value="PRTase-like"/>
</dbReference>
<comment type="similarity">
    <text evidence="1">Belongs to the ComF/GntX family.</text>
</comment>
<organism evidence="2 3">
    <name type="scientific">Desulfonema limicola</name>
    <dbReference type="NCBI Taxonomy" id="45656"/>
    <lineage>
        <taxon>Bacteria</taxon>
        <taxon>Pseudomonadati</taxon>
        <taxon>Thermodesulfobacteriota</taxon>
        <taxon>Desulfobacteria</taxon>
        <taxon>Desulfobacterales</taxon>
        <taxon>Desulfococcaceae</taxon>
        <taxon>Desulfonema</taxon>
    </lineage>
</organism>
<evidence type="ECO:0000256" key="1">
    <source>
        <dbReference type="ARBA" id="ARBA00008007"/>
    </source>
</evidence>
<dbReference type="EMBL" id="CP061799">
    <property type="protein sequence ID" value="QTA83990.1"/>
    <property type="molecule type" value="Genomic_DNA"/>
</dbReference>
<protein>
    <submittedName>
        <fullName evidence="2">Phosphoribosyltransferase domain-containing protein</fullName>
    </submittedName>
</protein>
<dbReference type="CDD" id="cd06223">
    <property type="entry name" value="PRTases_typeI"/>
    <property type="match status" value="1"/>
</dbReference>
<accession>A0A975BEV4</accession>
<keyword evidence="2" id="KW-0328">Glycosyltransferase</keyword>
<dbReference type="GO" id="GO:0016757">
    <property type="term" value="F:glycosyltransferase activity"/>
    <property type="evidence" value="ECO:0007669"/>
    <property type="project" value="UniProtKB-KW"/>
</dbReference>
<dbReference type="PANTHER" id="PTHR47505">
    <property type="entry name" value="DNA UTILIZATION PROTEIN YHGH"/>
    <property type="match status" value="1"/>
</dbReference>
<gene>
    <name evidence="2" type="ORF">dnl_64190</name>
</gene>
<dbReference type="AlphaFoldDB" id="A0A975BEV4"/>
<dbReference type="PANTHER" id="PTHR47505:SF1">
    <property type="entry name" value="DNA UTILIZATION PROTEIN YHGH"/>
    <property type="match status" value="1"/>
</dbReference>
<dbReference type="SUPFAM" id="SSF53271">
    <property type="entry name" value="PRTase-like"/>
    <property type="match status" value="1"/>
</dbReference>
<dbReference type="KEGG" id="dli:dnl_64190"/>
<name>A0A975BEV4_9BACT</name>
<dbReference type="Gene3D" id="3.40.50.2020">
    <property type="match status" value="1"/>
</dbReference>
<keyword evidence="3" id="KW-1185">Reference proteome</keyword>
<evidence type="ECO:0000313" key="2">
    <source>
        <dbReference type="EMBL" id="QTA83990.1"/>
    </source>
</evidence>
<dbReference type="InterPro" id="IPR051910">
    <property type="entry name" value="ComF/GntX_DNA_util-trans"/>
</dbReference>
<keyword evidence="2" id="KW-0808">Transferase</keyword>
<reference evidence="2" key="1">
    <citation type="journal article" date="2021" name="Microb. Physiol.">
        <title>Proteogenomic Insights into the Physiology of Marine, Sulfate-Reducing, Filamentous Desulfonema limicola and Desulfonema magnum.</title>
        <authorList>
            <person name="Schnaars V."/>
            <person name="Wohlbrand L."/>
            <person name="Scheve S."/>
            <person name="Hinrichs C."/>
            <person name="Reinhardt R."/>
            <person name="Rabus R."/>
        </authorList>
    </citation>
    <scope>NUCLEOTIDE SEQUENCE</scope>
    <source>
        <strain evidence="2">5ac10</strain>
    </source>
</reference>
<proteinExistence type="inferred from homology"/>
<evidence type="ECO:0000313" key="3">
    <source>
        <dbReference type="Proteomes" id="UP000663720"/>
    </source>
</evidence>